<feature type="transmembrane region" description="Helical" evidence="5">
    <location>
        <begin position="120"/>
        <end position="141"/>
    </location>
</feature>
<accession>A0A3A6QIF9</accession>
<evidence type="ECO:0000256" key="5">
    <source>
        <dbReference type="SAM" id="Phobius"/>
    </source>
</evidence>
<feature type="transmembrane region" description="Helical" evidence="5">
    <location>
        <begin position="72"/>
        <end position="94"/>
    </location>
</feature>
<evidence type="ECO:0000256" key="2">
    <source>
        <dbReference type="ARBA" id="ARBA00022692"/>
    </source>
</evidence>
<evidence type="ECO:0000256" key="3">
    <source>
        <dbReference type="ARBA" id="ARBA00022989"/>
    </source>
</evidence>
<dbReference type="InterPro" id="IPR051533">
    <property type="entry name" value="WaaL-like"/>
</dbReference>
<reference evidence="7 8" key="1">
    <citation type="submission" date="2018-08" db="EMBL/GenBank/DDBJ databases">
        <title>Vibrio isolated from the Eastern China Marginal Seas.</title>
        <authorList>
            <person name="Li Y."/>
        </authorList>
    </citation>
    <scope>NUCLEOTIDE SEQUENCE [LARGE SCALE GENOMIC DNA]</scope>
    <source>
        <strain evidence="7 8">BEI233</strain>
    </source>
</reference>
<gene>
    <name evidence="7" type="ORF">DZ860_14585</name>
</gene>
<dbReference type="PANTHER" id="PTHR37422">
    <property type="entry name" value="TEICHURONIC ACID BIOSYNTHESIS PROTEIN TUAE"/>
    <property type="match status" value="1"/>
</dbReference>
<keyword evidence="3 5" id="KW-1133">Transmembrane helix</keyword>
<evidence type="ECO:0000256" key="1">
    <source>
        <dbReference type="ARBA" id="ARBA00004141"/>
    </source>
</evidence>
<feature type="transmembrane region" description="Helical" evidence="5">
    <location>
        <begin position="262"/>
        <end position="279"/>
    </location>
</feature>
<evidence type="ECO:0000259" key="6">
    <source>
        <dbReference type="Pfam" id="PF04932"/>
    </source>
</evidence>
<organism evidence="7 8">
    <name type="scientific">Vibrio sinensis</name>
    <dbReference type="NCBI Taxonomy" id="2302434"/>
    <lineage>
        <taxon>Bacteria</taxon>
        <taxon>Pseudomonadati</taxon>
        <taxon>Pseudomonadota</taxon>
        <taxon>Gammaproteobacteria</taxon>
        <taxon>Vibrionales</taxon>
        <taxon>Vibrionaceae</taxon>
        <taxon>Vibrio</taxon>
    </lineage>
</organism>
<dbReference type="Pfam" id="PF04932">
    <property type="entry name" value="Wzy_C"/>
    <property type="match status" value="1"/>
</dbReference>
<name>A0A3A6QIF9_9VIBR</name>
<dbReference type="OrthoDB" id="9783389at2"/>
<feature type="transmembrane region" description="Helical" evidence="5">
    <location>
        <begin position="377"/>
        <end position="398"/>
    </location>
</feature>
<feature type="transmembrane region" description="Helical" evidence="5">
    <location>
        <begin position="148"/>
        <end position="170"/>
    </location>
</feature>
<dbReference type="AlphaFoldDB" id="A0A3A6QIF9"/>
<feature type="transmembrane region" description="Helical" evidence="5">
    <location>
        <begin position="410"/>
        <end position="428"/>
    </location>
</feature>
<evidence type="ECO:0000256" key="4">
    <source>
        <dbReference type="ARBA" id="ARBA00023136"/>
    </source>
</evidence>
<comment type="subcellular location">
    <subcellularLocation>
        <location evidence="1">Membrane</location>
        <topology evidence="1">Multi-pass membrane protein</topology>
    </subcellularLocation>
</comment>
<protein>
    <submittedName>
        <fullName evidence="7">Polymerase</fullName>
    </submittedName>
</protein>
<dbReference type="InterPro" id="IPR007016">
    <property type="entry name" value="O-antigen_ligase-rel_domated"/>
</dbReference>
<evidence type="ECO:0000313" key="8">
    <source>
        <dbReference type="Proteomes" id="UP000273252"/>
    </source>
</evidence>
<dbReference type="GO" id="GO:0016020">
    <property type="term" value="C:membrane"/>
    <property type="evidence" value="ECO:0007669"/>
    <property type="project" value="UniProtKB-SubCell"/>
</dbReference>
<keyword evidence="2 5" id="KW-0812">Transmembrane</keyword>
<keyword evidence="8" id="KW-1185">Reference proteome</keyword>
<feature type="transmembrane region" description="Helical" evidence="5">
    <location>
        <begin position="196"/>
        <end position="215"/>
    </location>
</feature>
<dbReference type="Proteomes" id="UP000273252">
    <property type="component" value="Unassembled WGS sequence"/>
</dbReference>
<sequence>MSMKIEKYCFYSLCCLLIWLPIPLGSNRVWAWTISELWIAFTAFILFLDLYRHKKGQILDGLNSYRWFLLPFSLFQVWVFVQLLPIPLAMLQVISPNAFSAYLMVDATYGYLSLDPGATYISWLKGMNYLLFSLIVILTVHTTQRIKWLMMALIISGTFQAIYGAINVLIGTTHSLVFNLSETNIATGSFVYKNHLANYLLMCICIGIGLIVADLNQRNSIGFREILSGILSSIMSTKMLSRLAIINMVITLVMTRSRMGNSALFAATMLSGIIALMVYKDRPATLKWLLVSIFAIDVLILSSFFGLEQVRERIVETSMTEETRYLAFEWGVHIVRDFWLTGSGMGSFAALFPSYSQRAIGYYDHAHNDYLQFVIEAGLPATLLLAYICGKAIILSIATMRFRHSQTCKGAAFAGLTATIAMLIHISVDFNLQAPSNALTFITILLLIGAAHSVIIKRRKRV</sequence>
<feature type="transmembrane region" description="Helical" evidence="5">
    <location>
        <begin position="434"/>
        <end position="456"/>
    </location>
</feature>
<dbReference type="EMBL" id="QVMU01000014">
    <property type="protein sequence ID" value="RJX69703.1"/>
    <property type="molecule type" value="Genomic_DNA"/>
</dbReference>
<evidence type="ECO:0000313" key="7">
    <source>
        <dbReference type="EMBL" id="RJX69703.1"/>
    </source>
</evidence>
<feature type="transmembrane region" description="Helical" evidence="5">
    <location>
        <begin position="30"/>
        <end position="51"/>
    </location>
</feature>
<keyword evidence="4 5" id="KW-0472">Membrane</keyword>
<dbReference type="PANTHER" id="PTHR37422:SF13">
    <property type="entry name" value="LIPOPOLYSACCHARIDE BIOSYNTHESIS PROTEIN PA4999-RELATED"/>
    <property type="match status" value="1"/>
</dbReference>
<feature type="transmembrane region" description="Helical" evidence="5">
    <location>
        <begin position="286"/>
        <end position="307"/>
    </location>
</feature>
<feature type="domain" description="O-antigen ligase-related" evidence="6">
    <location>
        <begin position="244"/>
        <end position="385"/>
    </location>
</feature>
<proteinExistence type="predicted"/>
<feature type="transmembrane region" description="Helical" evidence="5">
    <location>
        <begin position="7"/>
        <end position="24"/>
    </location>
</feature>
<comment type="caution">
    <text evidence="7">The sequence shown here is derived from an EMBL/GenBank/DDBJ whole genome shotgun (WGS) entry which is preliminary data.</text>
</comment>